<dbReference type="GO" id="GO:0042645">
    <property type="term" value="C:mitochondrial nucleoid"/>
    <property type="evidence" value="ECO:0007669"/>
    <property type="project" value="TreeGrafter"/>
</dbReference>
<evidence type="ECO:0000313" key="3">
    <source>
        <dbReference type="EMBL" id="KAK9996388.1"/>
    </source>
</evidence>
<evidence type="ECO:0008006" key="5">
    <source>
        <dbReference type="Google" id="ProtNLM"/>
    </source>
</evidence>
<dbReference type="FunFam" id="2.40.50.140:FF:000160">
    <property type="entry name" value="single-stranded DNA-binding protein, mitochondrial"/>
    <property type="match status" value="1"/>
</dbReference>
<gene>
    <name evidence="3" type="ORF">SO802_021074</name>
</gene>
<organism evidence="3 4">
    <name type="scientific">Lithocarpus litseifolius</name>
    <dbReference type="NCBI Taxonomy" id="425828"/>
    <lineage>
        <taxon>Eukaryota</taxon>
        <taxon>Viridiplantae</taxon>
        <taxon>Streptophyta</taxon>
        <taxon>Embryophyta</taxon>
        <taxon>Tracheophyta</taxon>
        <taxon>Spermatophyta</taxon>
        <taxon>Magnoliopsida</taxon>
        <taxon>eudicotyledons</taxon>
        <taxon>Gunneridae</taxon>
        <taxon>Pentapetalae</taxon>
        <taxon>rosids</taxon>
        <taxon>fabids</taxon>
        <taxon>Fagales</taxon>
        <taxon>Fagaceae</taxon>
        <taxon>Lithocarpus</taxon>
    </lineage>
</organism>
<evidence type="ECO:0000256" key="1">
    <source>
        <dbReference type="ARBA" id="ARBA00023125"/>
    </source>
</evidence>
<dbReference type="Gene3D" id="2.40.50.140">
    <property type="entry name" value="Nucleic acid-binding proteins"/>
    <property type="match status" value="1"/>
</dbReference>
<dbReference type="CDD" id="cd04496">
    <property type="entry name" value="SSB_OBF"/>
    <property type="match status" value="1"/>
</dbReference>
<dbReference type="AlphaFoldDB" id="A0AAW2CFC2"/>
<dbReference type="GO" id="GO:0003697">
    <property type="term" value="F:single-stranded DNA binding"/>
    <property type="evidence" value="ECO:0007669"/>
    <property type="project" value="InterPro"/>
</dbReference>
<dbReference type="PROSITE" id="PS50935">
    <property type="entry name" value="SSB"/>
    <property type="match status" value="1"/>
</dbReference>
<evidence type="ECO:0000313" key="4">
    <source>
        <dbReference type="Proteomes" id="UP001459277"/>
    </source>
</evidence>
<sequence length="225" mass="24828">MLDSIGGVAVLGTVLLGSILGGCDFDRLTILVGQVGQKPLQKTLKSGRTVTMFSLGTGGIRNNRRPLDNEDPREYANRCAVQWHRVSVYPDRLGGIVNKHVVPGSILYLEGNLETKIFTDPITGLVRRIREIAIRRNGRLVFLSKGDDAQQASQSELRANMEEENLKETLAHGGLSLPIITSICFGSQYKDVANGSVGVYVLWEGCSMQLRYPSYPLMRERCGYV</sequence>
<keyword evidence="1 2" id="KW-0238">DNA-binding</keyword>
<dbReference type="SUPFAM" id="SSF50249">
    <property type="entry name" value="Nucleic acid-binding proteins"/>
    <property type="match status" value="1"/>
</dbReference>
<accession>A0AAW2CFC2</accession>
<proteinExistence type="predicted"/>
<dbReference type="Pfam" id="PF00436">
    <property type="entry name" value="SSB"/>
    <property type="match status" value="1"/>
</dbReference>
<dbReference type="PANTHER" id="PTHR10302">
    <property type="entry name" value="SINGLE-STRANDED DNA-BINDING PROTEIN"/>
    <property type="match status" value="1"/>
</dbReference>
<dbReference type="Proteomes" id="UP001459277">
    <property type="component" value="Unassembled WGS sequence"/>
</dbReference>
<dbReference type="InterPro" id="IPR012340">
    <property type="entry name" value="NA-bd_OB-fold"/>
</dbReference>
<keyword evidence="4" id="KW-1185">Reference proteome</keyword>
<dbReference type="InterPro" id="IPR011344">
    <property type="entry name" value="ssDNA-bd"/>
</dbReference>
<dbReference type="InterPro" id="IPR000424">
    <property type="entry name" value="Primosome_PriB/ssb"/>
</dbReference>
<name>A0AAW2CFC2_9ROSI</name>
<evidence type="ECO:0000256" key="2">
    <source>
        <dbReference type="PROSITE-ProRule" id="PRU00252"/>
    </source>
</evidence>
<protein>
    <recommendedName>
        <fullName evidence="5">Single-stranded DNA-binding protein</fullName>
    </recommendedName>
</protein>
<comment type="caution">
    <text evidence="3">The sequence shown here is derived from an EMBL/GenBank/DDBJ whole genome shotgun (WGS) entry which is preliminary data.</text>
</comment>
<reference evidence="3 4" key="1">
    <citation type="submission" date="2024-01" db="EMBL/GenBank/DDBJ databases">
        <title>A telomere-to-telomere, gap-free genome of sweet tea (Lithocarpus litseifolius).</title>
        <authorList>
            <person name="Zhou J."/>
        </authorList>
    </citation>
    <scope>NUCLEOTIDE SEQUENCE [LARGE SCALE GENOMIC DNA]</scope>
    <source>
        <strain evidence="3">Zhou-2022a</strain>
        <tissue evidence="3">Leaf</tissue>
    </source>
</reference>
<dbReference type="GO" id="GO:0006264">
    <property type="term" value="P:mitochondrial DNA replication"/>
    <property type="evidence" value="ECO:0007669"/>
    <property type="project" value="TreeGrafter"/>
</dbReference>
<dbReference type="EMBL" id="JAZDWU010000007">
    <property type="protein sequence ID" value="KAK9996388.1"/>
    <property type="molecule type" value="Genomic_DNA"/>
</dbReference>
<dbReference type="PANTHER" id="PTHR10302:SF16">
    <property type="entry name" value="NUCLEIC ACID-BINDING, OB-FOLD-LIKE PROTEIN"/>
    <property type="match status" value="1"/>
</dbReference>